<dbReference type="KEGG" id="mgly:NCTC10194_00521"/>
<feature type="coiled-coil region" evidence="1">
    <location>
        <begin position="374"/>
        <end position="618"/>
    </location>
</feature>
<proteinExistence type="predicted"/>
<dbReference type="PANTHER" id="PTHR45615">
    <property type="entry name" value="MYOSIN HEAVY CHAIN, NON-MUSCLE"/>
    <property type="match status" value="1"/>
</dbReference>
<dbReference type="RefSeq" id="WP_129622164.1">
    <property type="nucleotide sequence ID" value="NZ_LR215024.1"/>
</dbReference>
<evidence type="ECO:0000313" key="3">
    <source>
        <dbReference type="EMBL" id="VEU70641.1"/>
    </source>
</evidence>
<keyword evidence="2" id="KW-1133">Transmembrane helix</keyword>
<feature type="transmembrane region" description="Helical" evidence="2">
    <location>
        <begin position="12"/>
        <end position="32"/>
    </location>
</feature>
<evidence type="ECO:0000256" key="1">
    <source>
        <dbReference type="SAM" id="Coils"/>
    </source>
</evidence>
<dbReference type="AlphaFoldDB" id="A0A449AVS4"/>
<protein>
    <submittedName>
        <fullName evidence="3">Chromosome segregation protein SMC</fullName>
    </submittedName>
</protein>
<organism evidence="3 4">
    <name type="scientific">Mycoplasmopsis glycophila</name>
    <dbReference type="NCBI Taxonomy" id="171285"/>
    <lineage>
        <taxon>Bacteria</taxon>
        <taxon>Bacillati</taxon>
        <taxon>Mycoplasmatota</taxon>
        <taxon>Mycoplasmoidales</taxon>
        <taxon>Metamycoplasmataceae</taxon>
        <taxon>Mycoplasmopsis</taxon>
    </lineage>
</organism>
<evidence type="ECO:0000256" key="2">
    <source>
        <dbReference type="SAM" id="Phobius"/>
    </source>
</evidence>
<keyword evidence="1" id="KW-0175">Coiled coil</keyword>
<sequence>MEKNKKKNRKKLILASILGMGVAGAIIIPPLLMKHCSQIKQIESDKKQILNLNIEITNLENAVDNLKAKLRDKEEQIASLKEQLEAERNKLIKARAKLLILVGSEDENFDFGSNGENALNGSLVNELRRDIAEKEETIRLLEIDLAELRDAYSELERELEEKEKQNLMLLNKIEDLIAENNHKIAMLNMEISFLQGENDKKDQIIAEKEQEITNLNNHIVDLNNTITERENTIKENEKQISTLTEQRDIDKKALLNSLLEYRKAIKELVALTNSIKEKNTNFVDNLFTDYNDLLEEENSDLAKIISLKVNQGDYTRLLNGETLTINDNKQISLNSTYDNLDTLEPKYEIPYDKFLNLSDEDYKEFFFNDDNLIKENYDDQIRLLNLLKDKANANATVLNDSLFKMLELNKERNAELVKYLNQLIDQIEKLTGERISPLKDFGTNGENATGGVIQTLKNKIANLKDRFNKAKQKLNEYVGSEDENFEAGENGENALANSLVERLRREINDKQTIISQKETEIREKDATLKQKEQEISNLQTQNQGLNRDLENKKQEISRLETTKTQNEARISELETQKANLERENAEKDESIATLTREKQEALALAEEYKQKYERERGNSASSSSELTNYEDKLYELTGSRNWRFDVGTNGENALAGSLIYRLNQDIKEKDKQIKDKRGDVVVTENTNDEYKLKYEALNVKSVGQITNTFNTDTVFFKAGHEWDTVKSQFQKFNRTNEESYKNNALAFDMYFENERHFNFQDIYEAYRKENRKQEKDTYFQYFVLNPRDLGGYLGATIGIDQWEASRSYALDNIDYSYESYPGEARRNIEDYHDEKINSIMSKSLLFKSRISFNQSWESRNSNFLCNFNNEKKTLTYSSLQSKVYDYNRTANEITKKYTIRQLIRIPKSNDDHAFTFRESVIEIQWKPKIEISRSGNDIVFEFYVVPLSMTTKSGDDNLVKFGFYLAGQNGIRNYPVYSYTESWMRATNKNIGTISSADDVSSYLGSVFLHDKIAVPNEFIDYGEAIPSSMTLQLN</sequence>
<dbReference type="Proteomes" id="UP000290815">
    <property type="component" value="Chromosome"/>
</dbReference>
<name>A0A449AVS4_9BACT</name>
<evidence type="ECO:0000313" key="4">
    <source>
        <dbReference type="Proteomes" id="UP000290815"/>
    </source>
</evidence>
<accession>A0A449AVS4</accession>
<dbReference type="PANTHER" id="PTHR45615:SF63">
    <property type="entry name" value="CHROMOSOME UNDETERMINED SCAFFOLD_10, WHOLE GENOME SHOTGUN SEQUENCE"/>
    <property type="match status" value="1"/>
</dbReference>
<gene>
    <name evidence="3" type="ORF">NCTC10194_00521</name>
</gene>
<feature type="coiled-coil region" evidence="1">
    <location>
        <begin position="42"/>
        <end position="281"/>
    </location>
</feature>
<keyword evidence="2" id="KW-0812">Transmembrane</keyword>
<keyword evidence="2" id="KW-0472">Membrane</keyword>
<reference evidence="3 4" key="1">
    <citation type="submission" date="2019-01" db="EMBL/GenBank/DDBJ databases">
        <authorList>
            <consortium name="Pathogen Informatics"/>
        </authorList>
    </citation>
    <scope>NUCLEOTIDE SEQUENCE [LARGE SCALE GENOMIC DNA]</scope>
    <source>
        <strain evidence="3 4">NCTC10194</strain>
    </source>
</reference>
<keyword evidence="4" id="KW-1185">Reference proteome</keyword>
<dbReference type="EMBL" id="LR215024">
    <property type="protein sequence ID" value="VEU70641.1"/>
    <property type="molecule type" value="Genomic_DNA"/>
</dbReference>